<keyword evidence="2" id="KW-0813">Transport</keyword>
<dbReference type="SUPFAM" id="SSF52540">
    <property type="entry name" value="P-loop containing nucleoside triphosphate hydrolases"/>
    <property type="match status" value="1"/>
</dbReference>
<dbReference type="GO" id="GO:0005524">
    <property type="term" value="F:ATP binding"/>
    <property type="evidence" value="ECO:0007669"/>
    <property type="project" value="UniProtKB-KW"/>
</dbReference>
<name>A0A0R2NJC9_9LACO</name>
<proteinExistence type="inferred from homology"/>
<dbReference type="InterPro" id="IPR003439">
    <property type="entry name" value="ABC_transporter-like_ATP-bd"/>
</dbReference>
<keyword evidence="4 6" id="KW-0067">ATP-binding</keyword>
<dbReference type="InterPro" id="IPR017871">
    <property type="entry name" value="ABC_transporter-like_CS"/>
</dbReference>
<gene>
    <name evidence="6" type="ORF">IV88_GL001415</name>
</gene>
<evidence type="ECO:0000256" key="2">
    <source>
        <dbReference type="ARBA" id="ARBA00022448"/>
    </source>
</evidence>
<evidence type="ECO:0000256" key="3">
    <source>
        <dbReference type="ARBA" id="ARBA00022741"/>
    </source>
</evidence>
<dbReference type="PANTHER" id="PTHR43335:SF8">
    <property type="entry name" value="ABC TRANSPORTER, ATP-BINDING PROTEIN"/>
    <property type="match status" value="1"/>
</dbReference>
<keyword evidence="3" id="KW-0547">Nucleotide-binding</keyword>
<sequence length="312" mass="34458">MVENALTLRDVEKQFGRSKVLKGVNLTVKKGEIYGLIGANGAGKSTIMRMVTGLSPTKVGEITLLGQKLGNNYQQSLRRTGSIIESPTFYKNLSVKQNLMVIAKQKGLVNAKKEVEEVINFVGLTAKYKSKSSSLSLGQRQRLGLGIALLGNPDFLILDEPINGLDPSGIIEFRKLLQDLNHNRQTTILISSHILSELYQVATTFGFIHGGEVIEEISKAELDRRNQSGLVITVDNTDRAAQVLDQLHINKFQVLSTNNLIIYNTDIDTAQINKTLINADVTVSSIEEREGSLEDYYTRLISNAEQAKVEVK</sequence>
<dbReference type="Gene3D" id="3.40.50.300">
    <property type="entry name" value="P-loop containing nucleotide triphosphate hydrolases"/>
    <property type="match status" value="1"/>
</dbReference>
<dbReference type="PATRIC" id="fig|480391.4.peg.1439"/>
<dbReference type="AlphaFoldDB" id="A0A0R2NJC9"/>
<organism evidence="6 7">
    <name type="scientific">Pediococcus argentinicus</name>
    <dbReference type="NCBI Taxonomy" id="480391"/>
    <lineage>
        <taxon>Bacteria</taxon>
        <taxon>Bacillati</taxon>
        <taxon>Bacillota</taxon>
        <taxon>Bacilli</taxon>
        <taxon>Lactobacillales</taxon>
        <taxon>Lactobacillaceae</taxon>
        <taxon>Pediococcus</taxon>
    </lineage>
</organism>
<dbReference type="InterPro" id="IPR027417">
    <property type="entry name" value="P-loop_NTPase"/>
</dbReference>
<dbReference type="GO" id="GO:0016887">
    <property type="term" value="F:ATP hydrolysis activity"/>
    <property type="evidence" value="ECO:0007669"/>
    <property type="project" value="InterPro"/>
</dbReference>
<dbReference type="OrthoDB" id="9804819at2"/>
<dbReference type="SMART" id="SM00382">
    <property type="entry name" value="AAA"/>
    <property type="match status" value="1"/>
</dbReference>
<accession>A0A0R2NJC9</accession>
<dbReference type="PANTHER" id="PTHR43335">
    <property type="entry name" value="ABC TRANSPORTER, ATP-BINDING PROTEIN"/>
    <property type="match status" value="1"/>
</dbReference>
<evidence type="ECO:0000313" key="6">
    <source>
        <dbReference type="EMBL" id="KRO25880.1"/>
    </source>
</evidence>
<evidence type="ECO:0000256" key="1">
    <source>
        <dbReference type="ARBA" id="ARBA00005417"/>
    </source>
</evidence>
<dbReference type="RefSeq" id="WP_057798260.1">
    <property type="nucleotide sequence ID" value="NZ_BJZZ01000005.1"/>
</dbReference>
<evidence type="ECO:0000259" key="5">
    <source>
        <dbReference type="PROSITE" id="PS50893"/>
    </source>
</evidence>
<evidence type="ECO:0000313" key="7">
    <source>
        <dbReference type="Proteomes" id="UP000051249"/>
    </source>
</evidence>
<dbReference type="Proteomes" id="UP000051249">
    <property type="component" value="Unassembled WGS sequence"/>
</dbReference>
<comment type="caution">
    <text evidence="6">The sequence shown here is derived from an EMBL/GenBank/DDBJ whole genome shotgun (WGS) entry which is preliminary data.</text>
</comment>
<dbReference type="Pfam" id="PF00005">
    <property type="entry name" value="ABC_tran"/>
    <property type="match status" value="1"/>
</dbReference>
<dbReference type="PROSITE" id="PS00211">
    <property type="entry name" value="ABC_TRANSPORTER_1"/>
    <property type="match status" value="1"/>
</dbReference>
<evidence type="ECO:0000256" key="4">
    <source>
        <dbReference type="ARBA" id="ARBA00022840"/>
    </source>
</evidence>
<feature type="domain" description="ABC transporter" evidence="5">
    <location>
        <begin position="6"/>
        <end position="235"/>
    </location>
</feature>
<comment type="similarity">
    <text evidence="1">Belongs to the ABC transporter superfamily.</text>
</comment>
<keyword evidence="7" id="KW-1185">Reference proteome</keyword>
<protein>
    <submittedName>
        <fullName evidence="6">ABC transporter ATP-binding protein</fullName>
    </submittedName>
</protein>
<dbReference type="EMBL" id="JQCQ01000005">
    <property type="protein sequence ID" value="KRO25880.1"/>
    <property type="molecule type" value="Genomic_DNA"/>
</dbReference>
<dbReference type="InterPro" id="IPR003593">
    <property type="entry name" value="AAA+_ATPase"/>
</dbReference>
<reference evidence="6 7" key="1">
    <citation type="journal article" date="2015" name="Genome Announc.">
        <title>Expanding the biotechnology potential of lactobacilli through comparative genomics of 213 strains and associated genera.</title>
        <authorList>
            <person name="Sun Z."/>
            <person name="Harris H.M."/>
            <person name="McCann A."/>
            <person name="Guo C."/>
            <person name="Argimon S."/>
            <person name="Zhang W."/>
            <person name="Yang X."/>
            <person name="Jeffery I.B."/>
            <person name="Cooney J.C."/>
            <person name="Kagawa T.F."/>
            <person name="Liu W."/>
            <person name="Song Y."/>
            <person name="Salvetti E."/>
            <person name="Wrobel A."/>
            <person name="Rasinkangas P."/>
            <person name="Parkhill J."/>
            <person name="Rea M.C."/>
            <person name="O'Sullivan O."/>
            <person name="Ritari J."/>
            <person name="Douillard F.P."/>
            <person name="Paul Ross R."/>
            <person name="Yang R."/>
            <person name="Briner A.E."/>
            <person name="Felis G.E."/>
            <person name="de Vos W.M."/>
            <person name="Barrangou R."/>
            <person name="Klaenhammer T.R."/>
            <person name="Caufield P.W."/>
            <person name="Cui Y."/>
            <person name="Zhang H."/>
            <person name="O'Toole P.W."/>
        </authorList>
    </citation>
    <scope>NUCLEOTIDE SEQUENCE [LARGE SCALE GENOMIC DNA]</scope>
    <source>
        <strain evidence="6 7">DSM 23026</strain>
    </source>
</reference>
<dbReference type="PROSITE" id="PS50893">
    <property type="entry name" value="ABC_TRANSPORTER_2"/>
    <property type="match status" value="1"/>
</dbReference>